<dbReference type="InterPro" id="IPR000182">
    <property type="entry name" value="GNAT_dom"/>
</dbReference>
<feature type="domain" description="N-acetyltransferase" evidence="1">
    <location>
        <begin position="23"/>
        <end position="166"/>
    </location>
</feature>
<dbReference type="HOGENOM" id="CLU_013985_3_0_6"/>
<dbReference type="GO" id="GO:1990189">
    <property type="term" value="F:protein N-terminal-serine acetyltransferase activity"/>
    <property type="evidence" value="ECO:0007669"/>
    <property type="project" value="TreeGrafter"/>
</dbReference>
<dbReference type="PANTHER" id="PTHR43441">
    <property type="entry name" value="RIBOSOMAL-PROTEIN-SERINE ACETYLTRANSFERASE"/>
    <property type="match status" value="1"/>
</dbReference>
<dbReference type="InterPro" id="IPR051908">
    <property type="entry name" value="Ribosomal_N-acetyltransferase"/>
</dbReference>
<dbReference type="STRING" id="377629.TERTU_1252"/>
<dbReference type="GO" id="GO:0008999">
    <property type="term" value="F:protein-N-terminal-alanine acetyltransferase activity"/>
    <property type="evidence" value="ECO:0007669"/>
    <property type="project" value="TreeGrafter"/>
</dbReference>
<dbReference type="InterPro" id="IPR016181">
    <property type="entry name" value="Acyl_CoA_acyltransferase"/>
</dbReference>
<name>C5BRU2_TERTT</name>
<gene>
    <name evidence="2" type="ordered locus">TERTU_1252</name>
</gene>
<dbReference type="Gene3D" id="3.40.630.30">
    <property type="match status" value="1"/>
</dbReference>
<dbReference type="KEGG" id="ttu:TERTU_1252"/>
<dbReference type="GO" id="GO:0005737">
    <property type="term" value="C:cytoplasm"/>
    <property type="evidence" value="ECO:0007669"/>
    <property type="project" value="TreeGrafter"/>
</dbReference>
<dbReference type="OrthoDB" id="9784707at2"/>
<organism evidence="2 3">
    <name type="scientific">Teredinibacter turnerae (strain ATCC 39867 / T7901)</name>
    <dbReference type="NCBI Taxonomy" id="377629"/>
    <lineage>
        <taxon>Bacteria</taxon>
        <taxon>Pseudomonadati</taxon>
        <taxon>Pseudomonadota</taxon>
        <taxon>Gammaproteobacteria</taxon>
        <taxon>Cellvibrionales</taxon>
        <taxon>Cellvibrionaceae</taxon>
        <taxon>Teredinibacter</taxon>
    </lineage>
</organism>
<dbReference type="RefSeq" id="WP_015819508.1">
    <property type="nucleotide sequence ID" value="NC_012997.1"/>
</dbReference>
<evidence type="ECO:0000259" key="1">
    <source>
        <dbReference type="PROSITE" id="PS51186"/>
    </source>
</evidence>
<dbReference type="Pfam" id="PF13302">
    <property type="entry name" value="Acetyltransf_3"/>
    <property type="match status" value="1"/>
</dbReference>
<dbReference type="EMBL" id="CP001614">
    <property type="protein sequence ID" value="ACR13394.1"/>
    <property type="molecule type" value="Genomic_DNA"/>
</dbReference>
<dbReference type="AlphaFoldDB" id="C5BRU2"/>
<dbReference type="PROSITE" id="PS51186">
    <property type="entry name" value="GNAT"/>
    <property type="match status" value="1"/>
</dbReference>
<dbReference type="PANTHER" id="PTHR43441:SF12">
    <property type="entry name" value="RIBOSOMAL N-ACETYLTRANSFERASE YDAF-RELATED"/>
    <property type="match status" value="1"/>
</dbReference>
<protein>
    <submittedName>
        <fullName evidence="2">Acetyltransferase family protein</fullName>
    </submittedName>
</protein>
<evidence type="ECO:0000313" key="2">
    <source>
        <dbReference type="EMBL" id="ACR13394.1"/>
    </source>
</evidence>
<sequence length="180" mass="20703">MDYIISADVYIQQLSFEHTHALFRLTEANRDYLREWLPWLDTIRSSEDTRSYIRSTITESSAGGAPNFAVFYRSRLCGVAGFHPVDKHNRTSAIGYWLAEKYTGQGIMTSVVKTLLDIGFQQYALNKLEIHCAENNARSRAIAERLGFTYEATLRECEWLYSKYVNHAIYSMLASEYGSE</sequence>
<dbReference type="SUPFAM" id="SSF55729">
    <property type="entry name" value="Acyl-CoA N-acyltransferases (Nat)"/>
    <property type="match status" value="1"/>
</dbReference>
<dbReference type="Proteomes" id="UP000009080">
    <property type="component" value="Chromosome"/>
</dbReference>
<proteinExistence type="predicted"/>
<evidence type="ECO:0000313" key="3">
    <source>
        <dbReference type="Proteomes" id="UP000009080"/>
    </source>
</evidence>
<accession>C5BRU2</accession>
<reference evidence="2 3" key="1">
    <citation type="journal article" date="2009" name="PLoS ONE">
        <title>The complete genome of Teredinibacter turnerae T7901: an intracellular endosymbiont of marine wood-boring bivalves (shipworms).</title>
        <authorList>
            <person name="Yang J.C."/>
            <person name="Madupu R."/>
            <person name="Durkin A.S."/>
            <person name="Ekborg N.A."/>
            <person name="Pedamallu C.S."/>
            <person name="Hostetler J.B."/>
            <person name="Radune D."/>
            <person name="Toms B.S."/>
            <person name="Henrissat B."/>
            <person name="Coutinho P.M."/>
            <person name="Schwarz S."/>
            <person name="Field L."/>
            <person name="Trindade-Silva A.E."/>
            <person name="Soares C.A.G."/>
            <person name="Elshahawi S."/>
            <person name="Hanora A."/>
            <person name="Schmidt E.W."/>
            <person name="Haygood M.G."/>
            <person name="Posfai J."/>
            <person name="Benner J."/>
            <person name="Madinger C."/>
            <person name="Nove J."/>
            <person name="Anton B."/>
            <person name="Chaudhary K."/>
            <person name="Foster J."/>
            <person name="Holman A."/>
            <person name="Kumar S."/>
            <person name="Lessard P.A."/>
            <person name="Luyten Y.A."/>
            <person name="Slatko B."/>
            <person name="Wood N."/>
            <person name="Wu B."/>
            <person name="Teplitski M."/>
            <person name="Mougous J.D."/>
            <person name="Ward N."/>
            <person name="Eisen J.A."/>
            <person name="Badger J.H."/>
            <person name="Distel D.L."/>
        </authorList>
    </citation>
    <scope>NUCLEOTIDE SEQUENCE [LARGE SCALE GENOMIC DNA]</scope>
    <source>
        <strain evidence="3">ATCC 39867 / T7901</strain>
    </source>
</reference>
<dbReference type="eggNOG" id="COG1670">
    <property type="taxonomic scope" value="Bacteria"/>
</dbReference>
<keyword evidence="3" id="KW-1185">Reference proteome</keyword>